<reference evidence="2" key="1">
    <citation type="submission" date="2021-01" db="EMBL/GenBank/DDBJ databases">
        <title>Metabolic potential, ecology and presence of endohyphal bacteria is reflected in genomic diversity of Mucoromycotina.</title>
        <authorList>
            <person name="Muszewska A."/>
            <person name="Okrasinska A."/>
            <person name="Steczkiewicz K."/>
            <person name="Drgas O."/>
            <person name="Orlowska M."/>
            <person name="Perlinska-Lenart U."/>
            <person name="Aleksandrzak-Piekarczyk T."/>
            <person name="Szatraj K."/>
            <person name="Zielenkiewicz U."/>
            <person name="Pilsyk S."/>
            <person name="Malc E."/>
            <person name="Mieczkowski P."/>
            <person name="Kruszewska J.S."/>
            <person name="Biernat P."/>
            <person name="Pawlowska J."/>
        </authorList>
    </citation>
    <scope>NUCLEOTIDE SEQUENCE</scope>
    <source>
        <strain evidence="2">WA0000018081</strain>
    </source>
</reference>
<evidence type="ECO:0000313" key="2">
    <source>
        <dbReference type="EMBL" id="KAG2229495.1"/>
    </source>
</evidence>
<proteinExistence type="predicted"/>
<feature type="region of interest" description="Disordered" evidence="1">
    <location>
        <begin position="1"/>
        <end position="32"/>
    </location>
</feature>
<protein>
    <submittedName>
        <fullName evidence="2">Uncharacterized protein</fullName>
    </submittedName>
</protein>
<organism evidence="2 3">
    <name type="scientific">Thamnidium elegans</name>
    <dbReference type="NCBI Taxonomy" id="101142"/>
    <lineage>
        <taxon>Eukaryota</taxon>
        <taxon>Fungi</taxon>
        <taxon>Fungi incertae sedis</taxon>
        <taxon>Mucoromycota</taxon>
        <taxon>Mucoromycotina</taxon>
        <taxon>Mucoromycetes</taxon>
        <taxon>Mucorales</taxon>
        <taxon>Mucorineae</taxon>
        <taxon>Mucoraceae</taxon>
        <taxon>Thamnidium</taxon>
    </lineage>
</organism>
<dbReference type="Proteomes" id="UP000613177">
    <property type="component" value="Unassembled WGS sequence"/>
</dbReference>
<gene>
    <name evidence="2" type="ORF">INT48_003857</name>
</gene>
<evidence type="ECO:0000256" key="1">
    <source>
        <dbReference type="SAM" id="MobiDB-lite"/>
    </source>
</evidence>
<accession>A0A8H7SGV5</accession>
<dbReference type="EMBL" id="JAEPRE010000269">
    <property type="protein sequence ID" value="KAG2229495.1"/>
    <property type="molecule type" value="Genomic_DNA"/>
</dbReference>
<keyword evidence="3" id="KW-1185">Reference proteome</keyword>
<evidence type="ECO:0000313" key="3">
    <source>
        <dbReference type="Proteomes" id="UP000613177"/>
    </source>
</evidence>
<sequence length="211" mass="23953">MSITKTKCPPLSDLSESISPSDGLDSKRSSKPLCDNIFDVQRSELVEVLERLRTAFWSDAITLPTPITPQLQTPQLQTPLQTLKRSLSEPDEDTSYQNTEIVPKLVTKKRARLNTPQAEEVVVKKSPSTPITPPSPKSLQAFASLWPLKKSILRQIKTTNRYKESQLLNVLTDIYQTKSTDQIRHLAVYFIPVAKAMRRDTIVKLLEQWLL</sequence>
<comment type="caution">
    <text evidence="2">The sequence shown here is derived from an EMBL/GenBank/DDBJ whole genome shotgun (WGS) entry which is preliminary data.</text>
</comment>
<dbReference type="AlphaFoldDB" id="A0A8H7SGV5"/>
<name>A0A8H7SGV5_9FUNG</name>